<protein>
    <submittedName>
        <fullName evidence="2">Uncharacterized protein</fullName>
    </submittedName>
</protein>
<dbReference type="VEuPathDB" id="ToxoDB:ETH_00028035"/>
<dbReference type="Proteomes" id="UP000030747">
    <property type="component" value="Unassembled WGS sequence"/>
</dbReference>
<feature type="compositionally biased region" description="Low complexity" evidence="1">
    <location>
        <begin position="52"/>
        <end position="64"/>
    </location>
</feature>
<dbReference type="GeneID" id="25254700"/>
<reference evidence="2" key="1">
    <citation type="submission" date="2013-10" db="EMBL/GenBank/DDBJ databases">
        <title>Genomic analysis of the causative agents of coccidiosis in chickens.</title>
        <authorList>
            <person name="Reid A.J."/>
            <person name="Blake D."/>
            <person name="Billington K."/>
            <person name="Browne H."/>
            <person name="Dunn M."/>
            <person name="Hung S."/>
            <person name="Kawahara F."/>
            <person name="Miranda-Saavedra D."/>
            <person name="Mourier T."/>
            <person name="Nagra H."/>
            <person name="Otto T.D."/>
            <person name="Rawlings N."/>
            <person name="Sanchez A."/>
            <person name="Sanders M."/>
            <person name="Subramaniam C."/>
            <person name="Tay Y."/>
            <person name="Dear P."/>
            <person name="Doerig C."/>
            <person name="Gruber A."/>
            <person name="Parkinson J."/>
            <person name="Shirley M."/>
            <person name="Wan K.L."/>
            <person name="Berriman M."/>
            <person name="Tomley F."/>
            <person name="Pain A."/>
        </authorList>
    </citation>
    <scope>NUCLEOTIDE SEQUENCE [LARGE SCALE GENOMIC DNA]</scope>
    <source>
        <strain evidence="2">Houghton</strain>
    </source>
</reference>
<gene>
    <name evidence="2" type="ORF">ETH_00028035</name>
</gene>
<organism evidence="2 3">
    <name type="scientific">Eimeria tenella</name>
    <name type="common">Coccidian parasite</name>
    <dbReference type="NCBI Taxonomy" id="5802"/>
    <lineage>
        <taxon>Eukaryota</taxon>
        <taxon>Sar</taxon>
        <taxon>Alveolata</taxon>
        <taxon>Apicomplexa</taxon>
        <taxon>Conoidasida</taxon>
        <taxon>Coccidia</taxon>
        <taxon>Eucoccidiorida</taxon>
        <taxon>Eimeriorina</taxon>
        <taxon>Eimeriidae</taxon>
        <taxon>Eimeria</taxon>
    </lineage>
</organism>
<dbReference type="VEuPathDB" id="ToxoDB:ETH2_1507900"/>
<dbReference type="OrthoDB" id="348192at2759"/>
<dbReference type="EMBL" id="HG678107">
    <property type="protein sequence ID" value="CDJ45245.1"/>
    <property type="molecule type" value="Genomic_DNA"/>
</dbReference>
<dbReference type="RefSeq" id="XP_013235992.1">
    <property type="nucleotide sequence ID" value="XM_013380538.1"/>
</dbReference>
<proteinExistence type="predicted"/>
<evidence type="ECO:0000313" key="2">
    <source>
        <dbReference type="EMBL" id="CDJ45245.1"/>
    </source>
</evidence>
<name>U6LBV8_EIMTE</name>
<feature type="compositionally biased region" description="Low complexity" evidence="1">
    <location>
        <begin position="14"/>
        <end position="28"/>
    </location>
</feature>
<evidence type="ECO:0000256" key="1">
    <source>
        <dbReference type="SAM" id="MobiDB-lite"/>
    </source>
</evidence>
<accession>U6LBV8</accession>
<sequence>MASPEVSSPHIGVNSSSSNSSSSSSSSNRLFFAGSPSPRPDAFTGSPAGKASSSSSSSSSPPSSLLQRVGFIEKQAHARSSSCCCCTDTHVFVGGSGLVGTVFVWRIVLQYEQQQQQQQQEQDQEQQQQQGLQFVGLLGRMASQVQKLILNPQGDTLLALTQAG</sequence>
<reference evidence="2" key="2">
    <citation type="submission" date="2013-10" db="EMBL/GenBank/DDBJ databases">
        <authorList>
            <person name="Aslett M."/>
        </authorList>
    </citation>
    <scope>NUCLEOTIDE SEQUENCE [LARGE SCALE GENOMIC DNA]</scope>
    <source>
        <strain evidence="2">Houghton</strain>
    </source>
</reference>
<feature type="region of interest" description="Disordered" evidence="1">
    <location>
        <begin position="1"/>
        <end position="66"/>
    </location>
</feature>
<dbReference type="AlphaFoldDB" id="U6LBV8"/>
<keyword evidence="3" id="KW-1185">Reference proteome</keyword>
<evidence type="ECO:0000313" key="3">
    <source>
        <dbReference type="Proteomes" id="UP000030747"/>
    </source>
</evidence>